<proteinExistence type="inferred from homology"/>
<comment type="subcellular location">
    <subcellularLocation>
        <location evidence="1">Cell membrane</location>
        <topology evidence="1">Multi-pass membrane protein</topology>
    </subcellularLocation>
</comment>
<evidence type="ECO:0000256" key="5">
    <source>
        <dbReference type="ARBA" id="ARBA00022989"/>
    </source>
</evidence>
<dbReference type="RefSeq" id="WP_262431118.1">
    <property type="nucleotide sequence ID" value="NZ_JACRTE010000001.1"/>
</dbReference>
<keyword evidence="5 7" id="KW-1133">Transmembrane helix</keyword>
<gene>
    <name evidence="9" type="ORF">H8706_00860</name>
</gene>
<comment type="caution">
    <text evidence="9">The sequence shown here is derived from an EMBL/GenBank/DDBJ whole genome shotgun (WGS) entry which is preliminary data.</text>
</comment>
<dbReference type="PANTHER" id="PTHR32309:SF13">
    <property type="entry name" value="FERRIC ENTEROBACTIN TRANSPORT PROTEIN FEPE"/>
    <property type="match status" value="1"/>
</dbReference>
<dbReference type="Proteomes" id="UP000647416">
    <property type="component" value="Unassembled WGS sequence"/>
</dbReference>
<evidence type="ECO:0000313" key="10">
    <source>
        <dbReference type="Proteomes" id="UP000647416"/>
    </source>
</evidence>
<comment type="similarity">
    <text evidence="2">Belongs to the CpsC/CapA family.</text>
</comment>
<evidence type="ECO:0000256" key="3">
    <source>
        <dbReference type="ARBA" id="ARBA00022475"/>
    </source>
</evidence>
<dbReference type="GO" id="GO:0004713">
    <property type="term" value="F:protein tyrosine kinase activity"/>
    <property type="evidence" value="ECO:0007669"/>
    <property type="project" value="TreeGrafter"/>
</dbReference>
<evidence type="ECO:0000256" key="7">
    <source>
        <dbReference type="SAM" id="Phobius"/>
    </source>
</evidence>
<evidence type="ECO:0000256" key="2">
    <source>
        <dbReference type="ARBA" id="ARBA00006683"/>
    </source>
</evidence>
<evidence type="ECO:0000256" key="1">
    <source>
        <dbReference type="ARBA" id="ARBA00004651"/>
    </source>
</evidence>
<keyword evidence="4 7" id="KW-0812">Transmembrane</keyword>
<evidence type="ECO:0000256" key="4">
    <source>
        <dbReference type="ARBA" id="ARBA00022692"/>
    </source>
</evidence>
<organism evidence="9 10">
    <name type="scientific">Qingrenia yutianensis</name>
    <dbReference type="NCBI Taxonomy" id="2763676"/>
    <lineage>
        <taxon>Bacteria</taxon>
        <taxon>Bacillati</taxon>
        <taxon>Bacillota</taxon>
        <taxon>Clostridia</taxon>
        <taxon>Eubacteriales</taxon>
        <taxon>Oscillospiraceae</taxon>
        <taxon>Qingrenia</taxon>
    </lineage>
</organism>
<keyword evidence="3" id="KW-1003">Cell membrane</keyword>
<evidence type="ECO:0000259" key="8">
    <source>
        <dbReference type="Pfam" id="PF02706"/>
    </source>
</evidence>
<keyword evidence="6 7" id="KW-0472">Membrane</keyword>
<dbReference type="EMBL" id="JACRTE010000001">
    <property type="protein sequence ID" value="MBC8595420.1"/>
    <property type="molecule type" value="Genomic_DNA"/>
</dbReference>
<feature type="domain" description="Polysaccharide chain length determinant N-terminal" evidence="8">
    <location>
        <begin position="8"/>
        <end position="82"/>
    </location>
</feature>
<keyword evidence="10" id="KW-1185">Reference proteome</keyword>
<dbReference type="PANTHER" id="PTHR32309">
    <property type="entry name" value="TYROSINE-PROTEIN KINASE"/>
    <property type="match status" value="1"/>
</dbReference>
<reference evidence="9" key="1">
    <citation type="submission" date="2020-08" db="EMBL/GenBank/DDBJ databases">
        <title>Genome public.</title>
        <authorList>
            <person name="Liu C."/>
            <person name="Sun Q."/>
        </authorList>
    </citation>
    <scope>NUCLEOTIDE SEQUENCE</scope>
    <source>
        <strain evidence="9">NSJ-50</strain>
    </source>
</reference>
<dbReference type="InterPro" id="IPR050445">
    <property type="entry name" value="Bact_polysacc_biosynth/exp"/>
</dbReference>
<evidence type="ECO:0000313" key="9">
    <source>
        <dbReference type="EMBL" id="MBC8595420.1"/>
    </source>
</evidence>
<dbReference type="GO" id="GO:0005886">
    <property type="term" value="C:plasma membrane"/>
    <property type="evidence" value="ECO:0007669"/>
    <property type="project" value="UniProtKB-SubCell"/>
</dbReference>
<dbReference type="InterPro" id="IPR003856">
    <property type="entry name" value="LPS_length_determ_N"/>
</dbReference>
<accession>A0A926FBR9</accession>
<dbReference type="Pfam" id="PF02706">
    <property type="entry name" value="Wzz"/>
    <property type="match status" value="1"/>
</dbReference>
<protein>
    <recommendedName>
        <fullName evidence="8">Polysaccharide chain length determinant N-terminal domain-containing protein</fullName>
    </recommendedName>
</protein>
<evidence type="ECO:0000256" key="6">
    <source>
        <dbReference type="ARBA" id="ARBA00023136"/>
    </source>
</evidence>
<feature type="transmembrane region" description="Helical" evidence="7">
    <location>
        <begin position="20"/>
        <end position="41"/>
    </location>
</feature>
<feature type="transmembrane region" description="Helical" evidence="7">
    <location>
        <begin position="183"/>
        <end position="203"/>
    </location>
</feature>
<sequence>MNTNKEYSIFDIINMALQRWWIVACCMIIGGSAMYIFSYYVSKPVYQSVGTLYISNVNKTNQQRPTDEISLNEIVTSQELLKSSVEVLNTSKFYSHVKEVSKLPYSPAKLKGMVTMAARNETEILEITVKSDSPKTSYILLETVISLAKEEIEWVVEGGSIKPLDHASYSSDYLPRNIGRNSLLGALVGALAGVGLIFILELIDTRIKSSNDLSENYSYYILGEIPSIAD</sequence>
<dbReference type="AlphaFoldDB" id="A0A926FBR9"/>
<name>A0A926FBR9_9FIRM</name>